<gene>
    <name evidence="12" type="ORF">CEURO_LOCUS9436</name>
</gene>
<evidence type="ECO:0000256" key="4">
    <source>
        <dbReference type="ARBA" id="ARBA00022741"/>
    </source>
</evidence>
<dbReference type="InterPro" id="IPR022754">
    <property type="entry name" value="DNA_pol_III_gamma-3"/>
</dbReference>
<dbReference type="CDD" id="cd18137">
    <property type="entry name" value="HLD_clamp_pol_III_gamma_tau"/>
    <property type="match status" value="1"/>
</dbReference>
<dbReference type="Pfam" id="PF23007">
    <property type="entry name" value="DnaA_N-like_STI"/>
    <property type="match status" value="1"/>
</dbReference>
<comment type="similarity">
    <text evidence="2">Belongs to the DnaX/STICHEL family.</text>
</comment>
<dbReference type="GO" id="GO:0006261">
    <property type="term" value="P:DNA-templated DNA replication"/>
    <property type="evidence" value="ECO:0007669"/>
    <property type="project" value="TreeGrafter"/>
</dbReference>
<dbReference type="Gene3D" id="1.10.8.60">
    <property type="match status" value="1"/>
</dbReference>
<feature type="region of interest" description="Disordered" evidence="8">
    <location>
        <begin position="823"/>
        <end position="881"/>
    </location>
</feature>
<feature type="compositionally biased region" description="Basic and acidic residues" evidence="8">
    <location>
        <begin position="122"/>
        <end position="132"/>
    </location>
</feature>
<evidence type="ECO:0000256" key="6">
    <source>
        <dbReference type="ARBA" id="ARBA00022840"/>
    </source>
</evidence>
<dbReference type="Pfam" id="PF13177">
    <property type="entry name" value="DNA_pol3_delta2"/>
    <property type="match status" value="1"/>
</dbReference>
<keyword evidence="6" id="KW-0067">ATP-binding</keyword>
<dbReference type="Gene3D" id="1.20.272.10">
    <property type="match status" value="1"/>
</dbReference>
<feature type="compositionally biased region" description="Gly residues" evidence="8">
    <location>
        <begin position="11"/>
        <end position="22"/>
    </location>
</feature>
<dbReference type="FunFam" id="1.10.8.60:FF:000013">
    <property type="entry name" value="DNA polymerase III subunit gamma/tau"/>
    <property type="match status" value="1"/>
</dbReference>
<dbReference type="InterPro" id="IPR054506">
    <property type="entry name" value="DnaA_N-like_STI"/>
</dbReference>
<name>A0A9P0Z492_CUSEU</name>
<dbReference type="InterPro" id="IPR045085">
    <property type="entry name" value="HLD_clamp_pol_III_gamma_tau"/>
</dbReference>
<keyword evidence="7" id="KW-0175">Coiled coil</keyword>
<protein>
    <recommendedName>
        <fullName evidence="14">AAA+ ATPase domain-containing protein</fullName>
    </recommendedName>
</protein>
<dbReference type="Pfam" id="PF22608">
    <property type="entry name" value="DNAX_ATPase_lid"/>
    <property type="match status" value="1"/>
</dbReference>
<dbReference type="PANTHER" id="PTHR11669">
    <property type="entry name" value="REPLICATION FACTOR C / DNA POLYMERASE III GAMMA-TAU SUBUNIT"/>
    <property type="match status" value="1"/>
</dbReference>
<evidence type="ECO:0000313" key="13">
    <source>
        <dbReference type="Proteomes" id="UP001152484"/>
    </source>
</evidence>
<dbReference type="GO" id="GO:0046872">
    <property type="term" value="F:metal ion binding"/>
    <property type="evidence" value="ECO:0007669"/>
    <property type="project" value="UniProtKB-KW"/>
</dbReference>
<comment type="caution">
    <text evidence="12">The sequence shown here is derived from an EMBL/GenBank/DDBJ whole genome shotgun (WGS) entry which is preliminary data.</text>
</comment>
<keyword evidence="4" id="KW-0547">Nucleotide-binding</keyword>
<evidence type="ECO:0000259" key="11">
    <source>
        <dbReference type="Pfam" id="PF23007"/>
    </source>
</evidence>
<feature type="region of interest" description="Disordered" evidence="8">
    <location>
        <begin position="100"/>
        <end position="188"/>
    </location>
</feature>
<dbReference type="EMBL" id="CAMAPE010000019">
    <property type="protein sequence ID" value="CAH9085984.1"/>
    <property type="molecule type" value="Genomic_DNA"/>
</dbReference>
<evidence type="ECO:0000256" key="8">
    <source>
        <dbReference type="SAM" id="MobiDB-lite"/>
    </source>
</evidence>
<dbReference type="SUPFAM" id="SSF52540">
    <property type="entry name" value="P-loop containing nucleoside triphosphate hydrolases"/>
    <property type="match status" value="1"/>
</dbReference>
<dbReference type="GO" id="GO:0003689">
    <property type="term" value="F:DNA clamp loader activity"/>
    <property type="evidence" value="ECO:0007669"/>
    <property type="project" value="TreeGrafter"/>
</dbReference>
<dbReference type="GO" id="GO:0009536">
    <property type="term" value="C:plastid"/>
    <property type="evidence" value="ECO:0007669"/>
    <property type="project" value="UniProtKB-SubCell"/>
</dbReference>
<sequence>MSSEMRRRSLGGSGGGASGGAGNSFDPSNLHLKRELTHIKKAAKALRDPGTTSSWRSPLGSARSTAAAGDILSYTSKHHYSHHHNISDDAFNIKGAQEVACPSESTPHPTYPIERNGNPDINGKEKEKEKKVFLYNWRSQKSESERSRSRVQKGKGNGNCSTSSQEESITDSLSDARQGGNDSKSDTYVGDRRYASIILKCNKDTNFMPSIRRNIKKKSKKNNFSTAILQKKQMASANLVNDQSEDTEDYSNSNAEDFRRLTAASPLLPRLRNKKKWAYKLRNSCKREDSSYSYSTPALSTSSYNRYGGLRNPPSRVGSWDGTTQSFNDGDDEVEGQLGLPGRHGCGISCWSMSSRRSTPKCYSPSLSDTLRMKKGSTFLCGTRTRKHIKRRHGDSQGLIPLLTNGGSSMGTASGDDDEDDELSTNFGEIDLEALSRLDGRSRLDLMAFDREEEEEEEGSPENIRSFCQKYRPTFFEELIGQNIVVQSLMNSVSRGRIAPVYILQGPRGTGKTSTARIFAAALNCVSTQEIKPCGGCRECADFISMGKCRNLNEVDGTNKKGIDKLKYLLKTLSLAQQSNSSSSSGYKVFVIDECHLLPSKTWLAFLKFLEEPPPHVVFMFVTTDLENVPRAILSRCQKYIFNKIRDTDIVTRLKKIVTGENLDAEPEALELIALNADGSLRDAETMLDQLSLLGKRITTSLVNDLVGVVSDEKLLELLELAISSDTAETVKRARELLDMGVDPIVLMSQLAALIMDIIAGTLPTIDAKPTTSSSLVGKSLSEMDVDRLRYALKLLSEAEKQLRVSSERSTWFTATLLQLGSAPSPDHQTHTHSGSSRRQSSKAPTEEEDPPRKQKGGHLKASNRISASSEAGPSMVAPQTKSALPARCLNTNVLDDVWVRCIQKCHSNTLKQLLLTCGTLISMSEIEGVLVAHVAFRDNEIKTRVERFLSSITNSFENVLRRNVDVRLILLPDGEGKTETSAAAAANTSKLMTLLDSSPKHPAEATIPVQRIESIIREQRLETAWLQAMEKGGTPDPSSLSRLNKPPERNQVLPQDNHSVHPTSTTSLDVDELHEELKNLRIGDEKKVKIPRDLNTKRVDHCPISPSLLHGTSGYASNNIGKDNMGYESGTGAYSCSQLLCWNNTKVQRGKKMKQGTPVRPSRSGRLSWIGECAKGHRHRR</sequence>
<feature type="domain" description="DNA polymerase III subunit gamma/tau helical lid" evidence="10">
    <location>
        <begin position="650"/>
        <end position="690"/>
    </location>
</feature>
<feature type="compositionally biased region" description="Polar residues" evidence="8">
    <location>
        <begin position="158"/>
        <end position="175"/>
    </location>
</feature>
<dbReference type="GO" id="GO:0005663">
    <property type="term" value="C:DNA replication factor C complex"/>
    <property type="evidence" value="ECO:0007669"/>
    <property type="project" value="TreeGrafter"/>
</dbReference>
<dbReference type="InterPro" id="IPR027417">
    <property type="entry name" value="P-loop_NTPase"/>
</dbReference>
<feature type="domain" description="STICHEL DnaA-N-like alpha-beta" evidence="11">
    <location>
        <begin position="888"/>
        <end position="971"/>
    </location>
</feature>
<dbReference type="InterPro" id="IPR050238">
    <property type="entry name" value="DNA_Rep/Repair_Clamp_Loader"/>
</dbReference>
<dbReference type="CDD" id="cd00009">
    <property type="entry name" value="AAA"/>
    <property type="match status" value="1"/>
</dbReference>
<feature type="compositionally biased region" description="Polar residues" evidence="8">
    <location>
        <begin position="832"/>
        <end position="844"/>
    </location>
</feature>
<dbReference type="PANTHER" id="PTHR11669:SF63">
    <property type="entry name" value="PROTEIN STICHEL"/>
    <property type="match status" value="1"/>
</dbReference>
<feature type="compositionally biased region" description="Polar residues" evidence="8">
    <location>
        <begin position="864"/>
        <end position="881"/>
    </location>
</feature>
<evidence type="ECO:0000256" key="2">
    <source>
        <dbReference type="ARBA" id="ARBA00006360"/>
    </source>
</evidence>
<feature type="domain" description="DNA polymerase III gamma subunit" evidence="9">
    <location>
        <begin position="699"/>
        <end position="822"/>
    </location>
</feature>
<dbReference type="InterPro" id="IPR008921">
    <property type="entry name" value="DNA_pol3_clamp-load_cplx_C"/>
</dbReference>
<evidence type="ECO:0000259" key="9">
    <source>
        <dbReference type="Pfam" id="PF12169"/>
    </source>
</evidence>
<keyword evidence="3" id="KW-0479">Metal-binding</keyword>
<dbReference type="Pfam" id="PF12169">
    <property type="entry name" value="DNA_pol3_gamma3"/>
    <property type="match status" value="1"/>
</dbReference>
<feature type="region of interest" description="Disordered" evidence="8">
    <location>
        <begin position="1031"/>
        <end position="1069"/>
    </location>
</feature>
<dbReference type="OrthoDB" id="1911163at2759"/>
<dbReference type="SUPFAM" id="SSF48019">
    <property type="entry name" value="post-AAA+ oligomerization domain-like"/>
    <property type="match status" value="1"/>
</dbReference>
<feature type="region of interest" description="Disordered" evidence="8">
    <location>
        <begin position="1"/>
        <end position="62"/>
    </location>
</feature>
<reference evidence="12" key="1">
    <citation type="submission" date="2022-07" db="EMBL/GenBank/DDBJ databases">
        <authorList>
            <person name="Macas J."/>
            <person name="Novak P."/>
            <person name="Neumann P."/>
        </authorList>
    </citation>
    <scope>NUCLEOTIDE SEQUENCE</scope>
</reference>
<feature type="region of interest" description="Disordered" evidence="8">
    <location>
        <begin position="397"/>
        <end position="422"/>
    </location>
</feature>
<accession>A0A9P0Z492</accession>
<evidence type="ECO:0000259" key="10">
    <source>
        <dbReference type="Pfam" id="PF22608"/>
    </source>
</evidence>
<evidence type="ECO:0000313" key="12">
    <source>
        <dbReference type="EMBL" id="CAH9085984.1"/>
    </source>
</evidence>
<organism evidence="12 13">
    <name type="scientific">Cuscuta europaea</name>
    <name type="common">European dodder</name>
    <dbReference type="NCBI Taxonomy" id="41803"/>
    <lineage>
        <taxon>Eukaryota</taxon>
        <taxon>Viridiplantae</taxon>
        <taxon>Streptophyta</taxon>
        <taxon>Embryophyta</taxon>
        <taxon>Tracheophyta</taxon>
        <taxon>Spermatophyta</taxon>
        <taxon>Magnoliopsida</taxon>
        <taxon>eudicotyledons</taxon>
        <taxon>Gunneridae</taxon>
        <taxon>Pentapetalae</taxon>
        <taxon>asterids</taxon>
        <taxon>lamiids</taxon>
        <taxon>Solanales</taxon>
        <taxon>Convolvulaceae</taxon>
        <taxon>Cuscuteae</taxon>
        <taxon>Cuscuta</taxon>
        <taxon>Cuscuta subgen. Cuscuta</taxon>
    </lineage>
</organism>
<dbReference type="InterPro" id="IPR012763">
    <property type="entry name" value="DNA_pol_III_sug/sutau_N"/>
</dbReference>
<evidence type="ECO:0000256" key="7">
    <source>
        <dbReference type="ARBA" id="ARBA00023054"/>
    </source>
</evidence>
<dbReference type="GO" id="GO:0009360">
    <property type="term" value="C:DNA polymerase III complex"/>
    <property type="evidence" value="ECO:0007669"/>
    <property type="project" value="InterPro"/>
</dbReference>
<dbReference type="NCBIfam" id="TIGR02397">
    <property type="entry name" value="dnaX_nterm"/>
    <property type="match status" value="1"/>
</dbReference>
<dbReference type="GO" id="GO:0006281">
    <property type="term" value="P:DNA repair"/>
    <property type="evidence" value="ECO:0007669"/>
    <property type="project" value="TreeGrafter"/>
</dbReference>
<evidence type="ECO:0000256" key="3">
    <source>
        <dbReference type="ARBA" id="ARBA00022723"/>
    </source>
</evidence>
<evidence type="ECO:0000256" key="5">
    <source>
        <dbReference type="ARBA" id="ARBA00022833"/>
    </source>
</evidence>
<dbReference type="Gene3D" id="3.40.50.300">
    <property type="entry name" value="P-loop containing nucleotide triphosphate hydrolases"/>
    <property type="match status" value="1"/>
</dbReference>
<keyword evidence="5" id="KW-0862">Zinc</keyword>
<dbReference type="AlphaFoldDB" id="A0A9P0Z492"/>
<evidence type="ECO:0008006" key="14">
    <source>
        <dbReference type="Google" id="ProtNLM"/>
    </source>
</evidence>
<evidence type="ECO:0000256" key="1">
    <source>
        <dbReference type="ARBA" id="ARBA00004474"/>
    </source>
</evidence>
<comment type="subcellular location">
    <subcellularLocation>
        <location evidence="1">Plastid</location>
    </subcellularLocation>
</comment>
<feature type="compositionally biased region" description="Polar residues" evidence="8">
    <location>
        <begin position="1053"/>
        <end position="1069"/>
    </location>
</feature>
<dbReference type="GO" id="GO:0003677">
    <property type="term" value="F:DNA binding"/>
    <property type="evidence" value="ECO:0007669"/>
    <property type="project" value="InterPro"/>
</dbReference>
<proteinExistence type="inferred from homology"/>
<dbReference type="GO" id="GO:0003887">
    <property type="term" value="F:DNA-directed DNA polymerase activity"/>
    <property type="evidence" value="ECO:0007669"/>
    <property type="project" value="InterPro"/>
</dbReference>
<keyword evidence="13" id="KW-1185">Reference proteome</keyword>
<dbReference type="Proteomes" id="UP001152484">
    <property type="component" value="Unassembled WGS sequence"/>
</dbReference>
<dbReference type="GO" id="GO:0005524">
    <property type="term" value="F:ATP binding"/>
    <property type="evidence" value="ECO:0007669"/>
    <property type="project" value="UniProtKB-KW"/>
</dbReference>